<evidence type="ECO:0000313" key="6">
    <source>
        <dbReference type="EMBL" id="RHB08391.1"/>
    </source>
</evidence>
<keyword evidence="2" id="KW-0810">Translation regulation</keyword>
<dbReference type="Gene3D" id="3.30.460.10">
    <property type="entry name" value="Beta Polymerase, domain 2"/>
    <property type="match status" value="1"/>
</dbReference>
<dbReference type="AlphaFoldDB" id="A0A395WBS3"/>
<comment type="caution">
    <text evidence="4">The sequence shown here is derived from an EMBL/GenBank/DDBJ whole genome shotgun (WGS) entry which is preliminary data.</text>
</comment>
<reference evidence="7 8" key="1">
    <citation type="submission" date="2018-08" db="EMBL/GenBank/DDBJ databases">
        <title>A genome reference for cultivated species of the human gut microbiota.</title>
        <authorList>
            <person name="Zou Y."/>
            <person name="Xue W."/>
            <person name="Luo G."/>
        </authorList>
    </citation>
    <scope>NUCLEOTIDE SEQUENCE [LARGE SCALE GENOMIC DNA]</scope>
    <source>
        <strain evidence="5 8">AF10-31</strain>
        <strain evidence="4 7">AF15-20</strain>
        <strain evidence="3 9">AF22-10AC</strain>
        <strain evidence="6 10">AM42-13AC</strain>
    </source>
</reference>
<dbReference type="PANTHER" id="PTHR21043:SF0">
    <property type="entry name" value="MITOCHONDRIAL ASSEMBLY OF RIBOSOMAL LARGE SUBUNIT PROTEIN 1"/>
    <property type="match status" value="1"/>
</dbReference>
<dbReference type="Pfam" id="PF02410">
    <property type="entry name" value="RsfS"/>
    <property type="match status" value="1"/>
</dbReference>
<dbReference type="SUPFAM" id="SSF81301">
    <property type="entry name" value="Nucleotidyltransferase"/>
    <property type="match status" value="1"/>
</dbReference>
<dbReference type="NCBIfam" id="TIGR00090">
    <property type="entry name" value="rsfS_iojap_ybeB"/>
    <property type="match status" value="1"/>
</dbReference>
<sequence length="112" mass="12906">MEILDIVVHAICEKKAQDVRVYDVTSLTPFMDSMIVCSTTNIRQNNAIAQNIKDRLREAGYMGDMHIEGDSGSKWLLIDLKEVVVHLFVNEERQVYNLDRLYSDVPVKTYDL</sequence>
<dbReference type="EMBL" id="QRVM01000032">
    <property type="protein sequence ID" value="RGS45760.1"/>
    <property type="molecule type" value="Genomic_DNA"/>
</dbReference>
<evidence type="ECO:0000313" key="4">
    <source>
        <dbReference type="EMBL" id="RGU91215.1"/>
    </source>
</evidence>
<organism evidence="4 7">
    <name type="scientific">Holdemanella biformis</name>
    <dbReference type="NCBI Taxonomy" id="1735"/>
    <lineage>
        <taxon>Bacteria</taxon>
        <taxon>Bacillati</taxon>
        <taxon>Bacillota</taxon>
        <taxon>Erysipelotrichia</taxon>
        <taxon>Erysipelotrichales</taxon>
        <taxon>Erysipelotrichaceae</taxon>
        <taxon>Holdemanella</taxon>
    </lineage>
</organism>
<dbReference type="GO" id="GO:0017148">
    <property type="term" value="P:negative regulation of translation"/>
    <property type="evidence" value="ECO:0007669"/>
    <property type="project" value="UniProtKB-UniRule"/>
</dbReference>
<keyword evidence="2" id="KW-0678">Repressor</keyword>
<dbReference type="GO" id="GO:0005737">
    <property type="term" value="C:cytoplasm"/>
    <property type="evidence" value="ECO:0007669"/>
    <property type="project" value="UniProtKB-SubCell"/>
</dbReference>
<comment type="function">
    <text evidence="2">Functions as a ribosomal silencing factor. Interacts with ribosomal protein uL14 (rplN), blocking formation of intersubunit bridge B8. Prevents association of the 30S and 50S ribosomal subunits and the formation of functional ribosomes, thus repressing translation.</text>
</comment>
<dbReference type="EMBL" id="QSGD01000008">
    <property type="protein sequence ID" value="RHB08391.1"/>
    <property type="molecule type" value="Genomic_DNA"/>
</dbReference>
<comment type="subunit">
    <text evidence="2">Interacts with ribosomal protein uL14 (rplN).</text>
</comment>
<evidence type="ECO:0000313" key="10">
    <source>
        <dbReference type="Proteomes" id="UP000285288"/>
    </source>
</evidence>
<gene>
    <name evidence="2 4" type="primary">rsfS</name>
    <name evidence="6" type="ORF">DW907_03650</name>
    <name evidence="5" type="ORF">DWV56_07105</name>
    <name evidence="4" type="ORF">DWW32_07075</name>
    <name evidence="3" type="ORF">DWX92_07465</name>
</gene>
<evidence type="ECO:0000313" key="7">
    <source>
        <dbReference type="Proteomes" id="UP000265489"/>
    </source>
</evidence>
<dbReference type="InterPro" id="IPR004394">
    <property type="entry name" value="Iojap/RsfS/C7orf30"/>
</dbReference>
<evidence type="ECO:0000313" key="3">
    <source>
        <dbReference type="EMBL" id="RGS45760.1"/>
    </source>
</evidence>
<dbReference type="EMBL" id="QRYQ01000012">
    <property type="protein sequence ID" value="RGU91215.1"/>
    <property type="molecule type" value="Genomic_DNA"/>
</dbReference>
<comment type="subcellular location">
    <subcellularLocation>
        <location evidence="2">Cytoplasm</location>
    </subcellularLocation>
</comment>
<dbReference type="RefSeq" id="WP_003864422.1">
    <property type="nucleotide sequence ID" value="NZ_CABLCL010000039.1"/>
</dbReference>
<name>A0A395WBS3_9FIRM</name>
<dbReference type="InterPro" id="IPR043519">
    <property type="entry name" value="NT_sf"/>
</dbReference>
<dbReference type="GO" id="GO:0042256">
    <property type="term" value="P:cytosolic ribosome assembly"/>
    <property type="evidence" value="ECO:0007669"/>
    <property type="project" value="UniProtKB-UniRule"/>
</dbReference>
<dbReference type="Proteomes" id="UP000285288">
    <property type="component" value="Unassembled WGS sequence"/>
</dbReference>
<protein>
    <recommendedName>
        <fullName evidence="2">Ribosomal silencing factor RsfS</fullName>
    </recommendedName>
</protein>
<dbReference type="PANTHER" id="PTHR21043">
    <property type="entry name" value="IOJAP SUPERFAMILY ORTHOLOG"/>
    <property type="match status" value="1"/>
</dbReference>
<evidence type="ECO:0000313" key="8">
    <source>
        <dbReference type="Proteomes" id="UP000284651"/>
    </source>
</evidence>
<dbReference type="GO" id="GO:0043023">
    <property type="term" value="F:ribosomal large subunit binding"/>
    <property type="evidence" value="ECO:0007669"/>
    <property type="project" value="TreeGrafter"/>
</dbReference>
<dbReference type="Proteomes" id="UP000265489">
    <property type="component" value="Unassembled WGS sequence"/>
</dbReference>
<keyword evidence="2" id="KW-0963">Cytoplasm</keyword>
<evidence type="ECO:0000256" key="1">
    <source>
        <dbReference type="ARBA" id="ARBA00010574"/>
    </source>
</evidence>
<comment type="similarity">
    <text evidence="1 2">Belongs to the Iojap/RsfS family.</text>
</comment>
<dbReference type="HAMAP" id="MF_01477">
    <property type="entry name" value="Iojap_RsfS"/>
    <property type="match status" value="1"/>
</dbReference>
<dbReference type="EMBL" id="QSAT01000020">
    <property type="protein sequence ID" value="RGW74868.1"/>
    <property type="molecule type" value="Genomic_DNA"/>
</dbReference>
<evidence type="ECO:0000313" key="5">
    <source>
        <dbReference type="EMBL" id="RGW74868.1"/>
    </source>
</evidence>
<dbReference type="GeneID" id="93158852"/>
<accession>A0A395WBS3</accession>
<evidence type="ECO:0000313" key="9">
    <source>
        <dbReference type="Proteomes" id="UP000285274"/>
    </source>
</evidence>
<dbReference type="GO" id="GO:0090071">
    <property type="term" value="P:negative regulation of ribosome biogenesis"/>
    <property type="evidence" value="ECO:0007669"/>
    <property type="project" value="UniProtKB-UniRule"/>
</dbReference>
<evidence type="ECO:0000256" key="2">
    <source>
        <dbReference type="HAMAP-Rule" id="MF_01477"/>
    </source>
</evidence>
<dbReference type="Proteomes" id="UP000285274">
    <property type="component" value="Unassembled WGS sequence"/>
</dbReference>
<proteinExistence type="inferred from homology"/>
<dbReference type="Proteomes" id="UP000284651">
    <property type="component" value="Unassembled WGS sequence"/>
</dbReference>